<gene>
    <name evidence="1" type="ORF">IMF26_06655</name>
</gene>
<evidence type="ECO:0000313" key="1">
    <source>
        <dbReference type="EMBL" id="QUL97787.1"/>
    </source>
</evidence>
<organism evidence="1">
    <name type="scientific">Candidatus Fermentithermobacillus carboniphilus</name>
    <dbReference type="NCBI Taxonomy" id="3085328"/>
    <lineage>
        <taxon>Bacteria</taxon>
        <taxon>Bacillati</taxon>
        <taxon>Bacillota</taxon>
        <taxon>Candidatus Fermentithermobacillia</taxon>
        <taxon>Candidatus Fermentithermobacillales</taxon>
        <taxon>Candidatus Fermentithermobacillaceae</taxon>
        <taxon>Candidatus Fermentithermobacillus</taxon>
    </lineage>
</organism>
<dbReference type="EMBL" id="CP062796">
    <property type="protein sequence ID" value="QUL97787.1"/>
    <property type="molecule type" value="Genomic_DNA"/>
</dbReference>
<accession>A0AAT9LAY8</accession>
<reference evidence="1" key="1">
    <citation type="submission" date="2020-10" db="EMBL/GenBank/DDBJ databases">
        <authorList>
            <person name="Kadnikov V."/>
            <person name="Beletsky A.V."/>
            <person name="Mardanov A.V."/>
            <person name="Karnachuk O.V."/>
            <person name="Ravin N.V."/>
        </authorList>
    </citation>
    <scope>NUCLEOTIDE SEQUENCE</scope>
    <source>
        <strain evidence="1">Bu02</strain>
    </source>
</reference>
<name>A0AAT9LAY8_9FIRM</name>
<dbReference type="InterPro" id="IPR027417">
    <property type="entry name" value="P-loop_NTPase"/>
</dbReference>
<proteinExistence type="predicted"/>
<dbReference type="KEGG" id="fcz:IMF26_06655"/>
<protein>
    <recommendedName>
        <fullName evidence="2">ATP-binding protein</fullName>
    </recommendedName>
</protein>
<evidence type="ECO:0008006" key="2">
    <source>
        <dbReference type="Google" id="ProtNLM"/>
    </source>
</evidence>
<sequence>MVSEWTYSDCLTVREDFIPVFTEDIDKQNRGNWKFFIPHDQTRTLLEKLIAALERAKPSDCRSIWLTGAYGTGKTFTCFVIKHLLEDPLEEVQDYFIKHSVLSHLWPRFRALRQRGNYLTVYRSGSGHIKSSRRLYLEVEQAIKQELQSHGYADAVTENIMEELVSKLTAKDSIFNWDHAFRKHRGMFQDVSTSEGVINKLRDGDLETGEKVAAVLEQEGVIIKDSPEAIREWIRAVITRNNLKGILFIWDEFTQFFANSTDVDSLQELAHATTGIPFYLFLVTHRALDQFTRIDEGTRKKLHDRFHLCPLEMKPVTAYKLISNVIEPKPAWRKDWEAKRDTLWSNVDAAVLHINLLGERVAKEELKALAPIHPLTAYLLATISSNFSSSQRTLFQFLKASESGSFREFIANYPKNNWYWLTPDYLWEYFFENVKVESVDSVADILTHYSSSRQKLHSEGEVRVFRVMLLLTALWRQTHGAHPLLKPSLEVLKRMFMGTELAPRVAEIAERICDQGLMLAVPSGTDQEYIIPSGTIDHKKLQQYKQQAQSSLTFENMIDDRRFDAEFVHELKQLLSLQGAAKLRHPVQIISAKELKLKREKIIRGTEYSYEIGVVVVVAQEDEHLHGTEDIALELSKHYLDCCILISQCAFGAKRWHDWLDHRAYQWYYEEMHDSAKERYYSTKAKKLVDEWLTSVRLGRIKAFFHGGLQELSGCESVPGYLEDVVSQVYPYGPERLSKIATLYTSSWGKGGAEIGLRIARTIQRPYKDVVEELERKGLWEDGALTNAKHPLGEMKRVVDEFFKSQDHVNLHDLWKALQEPPYGLMPSPIGILLFSLLMRDYSQGYYYSDGVNSLPLNPNKLAELIQDVMKGNKSDSSCYTVRRMSTEAEEFCKMAQEVFHLRPEEAAYPEEARKNMRKSLANAGFPVWCVKYSVEEIRDPRVQKGLAPAVEALTNVLSYDLDELDDREMKRVFEAVQPVKSELSRLLTRERMQQGMLSFLRTHTPQLSFLAGSLGLDVPRIMSRLRALLQEDVYLWREERVKDKLPEITAELNLTLALDELCGAQKDSLDDVRLHFQETWFRSKLPLTCYKVGQPAEVAAAIDYLYQVVYQPSRELKVDSSEEIRRLSGTLRVLLRDGVRITQLLVAKYTGQSLEDSEAAQLYEMLPSNLSAAPEDEVKRAILCALEQLTKQKKIAELKKLWQSITSTDSPVAWSEAERVPIQLILEGQQYHEFFTRYSRLQSLPEREIEEMLQFLTEHAEELKVLHDKRYVLNKFIDVAAGEYAELVRQSDAQEGVLNYVYDSMGGNVQQWPIRLNEVAQAIRKWVTQNYQATVYPRVLKALEGMSAEDIKRFVEELVSKDALVGARLLAVLEIAKKRG</sequence>
<reference evidence="1" key="2">
    <citation type="journal article" date="2023" name="Biology">
        <title>Prokaryotic Life Associated with Coal-Fire Gas Vents Revealed by Metagenomics.</title>
        <authorList>
            <person name="Kadnikov V.V."/>
            <person name="Mardanov A.V."/>
            <person name="Beletsky A.V."/>
            <person name="Karnachuk O.V."/>
            <person name="Ravin N.V."/>
        </authorList>
    </citation>
    <scope>NUCLEOTIDE SEQUENCE</scope>
    <source>
        <strain evidence="1">Bu02</strain>
    </source>
</reference>
<dbReference type="SUPFAM" id="SSF52540">
    <property type="entry name" value="P-loop containing nucleoside triphosphate hydrolases"/>
    <property type="match status" value="1"/>
</dbReference>